<feature type="domain" description="ABC transporter" evidence="5">
    <location>
        <begin position="47"/>
        <end position="266"/>
    </location>
</feature>
<evidence type="ECO:0000256" key="2">
    <source>
        <dbReference type="ARBA" id="ARBA00022448"/>
    </source>
</evidence>
<keyword evidence="3" id="KW-0547">Nucleotide-binding</keyword>
<keyword evidence="2" id="KW-0813">Transport</keyword>
<evidence type="ECO:0000313" key="7">
    <source>
        <dbReference type="Proteomes" id="UP000305451"/>
    </source>
</evidence>
<dbReference type="GO" id="GO:0005524">
    <property type="term" value="F:ATP binding"/>
    <property type="evidence" value="ECO:0007669"/>
    <property type="project" value="UniProtKB-KW"/>
</dbReference>
<dbReference type="InterPro" id="IPR017871">
    <property type="entry name" value="ABC_transporter-like_CS"/>
</dbReference>
<dbReference type="CDD" id="cd03220">
    <property type="entry name" value="ABC_KpsT_Wzt"/>
    <property type="match status" value="1"/>
</dbReference>
<reference evidence="6 7" key="1">
    <citation type="journal article" date="2013" name="Int. J. Syst. Evol. Microbiol.">
        <title>Marinicauda pacifica gen. nov., sp. nov., a prosthecate alphaproteobacterium of the family Hyphomonadaceae isolated from deep seawater.</title>
        <authorList>
            <person name="Zhang X.Y."/>
            <person name="Li G.W."/>
            <person name="Wang C.S."/>
            <person name="Zhang Y.J."/>
            <person name="Xu X.W."/>
            <person name="Li H."/>
            <person name="Liu A."/>
            <person name="Liu C."/>
            <person name="Xie B.B."/>
            <person name="Qin Q.L."/>
            <person name="Xu Z."/>
            <person name="Chen X.L."/>
            <person name="Zhou B.C."/>
            <person name="Zhang Y.Z."/>
        </authorList>
    </citation>
    <scope>NUCLEOTIDE SEQUENCE [LARGE SCALE GENOMIC DNA]</scope>
    <source>
        <strain evidence="6 7">P-1 km-3</strain>
    </source>
</reference>
<dbReference type="PROSITE" id="PS00211">
    <property type="entry name" value="ABC_TRANSPORTER_1"/>
    <property type="match status" value="1"/>
</dbReference>
<dbReference type="GO" id="GO:0016887">
    <property type="term" value="F:ATP hydrolysis activity"/>
    <property type="evidence" value="ECO:0007669"/>
    <property type="project" value="InterPro"/>
</dbReference>
<comment type="similarity">
    <text evidence="1">Belongs to the ABC transporter superfamily.</text>
</comment>
<comment type="caution">
    <text evidence="6">The sequence shown here is derived from an EMBL/GenBank/DDBJ whole genome shotgun (WGS) entry which is preliminary data.</text>
</comment>
<evidence type="ECO:0000256" key="1">
    <source>
        <dbReference type="ARBA" id="ARBA00005417"/>
    </source>
</evidence>
<dbReference type="GO" id="GO:0140359">
    <property type="term" value="F:ABC-type transporter activity"/>
    <property type="evidence" value="ECO:0007669"/>
    <property type="project" value="InterPro"/>
</dbReference>
<dbReference type="Gene3D" id="3.40.50.300">
    <property type="entry name" value="P-loop containing nucleotide triphosphate hydrolases"/>
    <property type="match status" value="1"/>
</dbReference>
<keyword evidence="7" id="KW-1185">Reference proteome</keyword>
<dbReference type="OrthoDB" id="9778870at2"/>
<dbReference type="InterPro" id="IPR003593">
    <property type="entry name" value="AAA+_ATPase"/>
</dbReference>
<protein>
    <submittedName>
        <fullName evidence="6">ABC transporter ATP-binding protein</fullName>
    </submittedName>
</protein>
<dbReference type="AlphaFoldDB" id="A0A4S2H8E5"/>
<dbReference type="SUPFAM" id="SSF52540">
    <property type="entry name" value="P-loop containing nucleoside triphosphate hydrolases"/>
    <property type="match status" value="1"/>
</dbReference>
<accession>A0A4S2H8E5</accession>
<dbReference type="EMBL" id="SRXV01000003">
    <property type="protein sequence ID" value="TGY92105.1"/>
    <property type="molecule type" value="Genomic_DNA"/>
</dbReference>
<gene>
    <name evidence="6" type="ORF">E5162_10580</name>
</gene>
<proteinExistence type="inferred from homology"/>
<dbReference type="RefSeq" id="WP_135945238.1">
    <property type="nucleotide sequence ID" value="NZ_BMEI01000003.1"/>
</dbReference>
<evidence type="ECO:0000259" key="5">
    <source>
        <dbReference type="PROSITE" id="PS50893"/>
    </source>
</evidence>
<evidence type="ECO:0000256" key="4">
    <source>
        <dbReference type="ARBA" id="ARBA00022840"/>
    </source>
</evidence>
<evidence type="ECO:0000256" key="3">
    <source>
        <dbReference type="ARBA" id="ARBA00022741"/>
    </source>
</evidence>
<sequence>MISPDSKTADASSDAVVRVRNLTVELPIYSAESRSFKQSLLSTEIGGRLLSMRHGPLRVRALTQLDLDLRPGERLGVMGHNGAGKTTLLRALAGVYPPTQGSVEVDGDVATMFDIGLGMDIEANGRENIFLLGYSRGLDPAHIRSKIDEIATFSGLGPYLELPVKTYSSGMASRLAFAVATSFQPDILLMDEWISTGDQDFMKKAEARLFELLEQSRVMVFASHSAELIERTCTRFMILSHGQIALQGPVSELQDAIQRTRATLEQSGEAAQ</sequence>
<dbReference type="InterPro" id="IPR003439">
    <property type="entry name" value="ABC_transporter-like_ATP-bd"/>
</dbReference>
<dbReference type="GO" id="GO:0016020">
    <property type="term" value="C:membrane"/>
    <property type="evidence" value="ECO:0007669"/>
    <property type="project" value="InterPro"/>
</dbReference>
<keyword evidence="4 6" id="KW-0067">ATP-binding</keyword>
<dbReference type="Proteomes" id="UP000305451">
    <property type="component" value="Unassembled WGS sequence"/>
</dbReference>
<name>A0A4S2H8E5_9PROT</name>
<dbReference type="InterPro" id="IPR050683">
    <property type="entry name" value="Bact_Polysacc_Export_ATP-bd"/>
</dbReference>
<organism evidence="6 7">
    <name type="scientific">Marinicauda pacifica</name>
    <dbReference type="NCBI Taxonomy" id="1133559"/>
    <lineage>
        <taxon>Bacteria</taxon>
        <taxon>Pseudomonadati</taxon>
        <taxon>Pseudomonadota</taxon>
        <taxon>Alphaproteobacteria</taxon>
        <taxon>Maricaulales</taxon>
        <taxon>Maricaulaceae</taxon>
        <taxon>Marinicauda</taxon>
    </lineage>
</organism>
<dbReference type="Pfam" id="PF00005">
    <property type="entry name" value="ABC_tran"/>
    <property type="match status" value="1"/>
</dbReference>
<dbReference type="InterPro" id="IPR015860">
    <property type="entry name" value="ABC_transpr_TagH-like"/>
</dbReference>
<dbReference type="SMART" id="SM00382">
    <property type="entry name" value="AAA"/>
    <property type="match status" value="1"/>
</dbReference>
<dbReference type="PROSITE" id="PS50893">
    <property type="entry name" value="ABC_TRANSPORTER_2"/>
    <property type="match status" value="1"/>
</dbReference>
<dbReference type="PANTHER" id="PTHR46743:SF2">
    <property type="entry name" value="TEICHOIC ACIDS EXPORT ATP-BINDING PROTEIN TAGH"/>
    <property type="match status" value="1"/>
</dbReference>
<evidence type="ECO:0000313" key="6">
    <source>
        <dbReference type="EMBL" id="TGY92105.1"/>
    </source>
</evidence>
<dbReference type="PANTHER" id="PTHR46743">
    <property type="entry name" value="TEICHOIC ACIDS EXPORT ATP-BINDING PROTEIN TAGH"/>
    <property type="match status" value="1"/>
</dbReference>
<dbReference type="InterPro" id="IPR027417">
    <property type="entry name" value="P-loop_NTPase"/>
</dbReference>